<dbReference type="Pfam" id="PF13620">
    <property type="entry name" value="CarboxypepD_reg"/>
    <property type="match status" value="1"/>
</dbReference>
<dbReference type="AlphaFoldDB" id="A0A845G4F8"/>
<keyword evidence="2" id="KW-0121">Carboxypeptidase</keyword>
<evidence type="ECO:0000313" key="2">
    <source>
        <dbReference type="EMBL" id="MYM87946.1"/>
    </source>
</evidence>
<dbReference type="EMBL" id="WWCW01000034">
    <property type="protein sequence ID" value="MYM87946.1"/>
    <property type="molecule type" value="Genomic_DNA"/>
</dbReference>
<keyword evidence="2" id="KW-0378">Hydrolase</keyword>
<dbReference type="SUPFAM" id="SSF49452">
    <property type="entry name" value="Starch-binding domain-like"/>
    <property type="match status" value="1"/>
</dbReference>
<sequence>MLQAPTAPTPLLGSVVCTPTVAAIGDSVCVEVKAPNGQSYDNNESANISINGVPGSKQYLVWNRAGKKTINVVAGKRGAIEKLKAEVQINAPADGKQPPMLTVRSAPHNPTTMILSVQNAPERRTQGTPRPRIEIKPRTPATPTVPIGPIVPRKTAMSALTITARDAASHPILTSAPPRAASNMGGGATAAVYNWQLGAVALGSTHPTLQHDFSAQLNPNRPHTVFHVQVTVQQPGEAARTIQRSVSVANPYFLARQRGVLQPPVESSDFSAKFIDGSYRANFVVRNPEAYNLTLSSMQLELAYDDGPREFELRPATASAVVLKAQAATRIDVVIPKAQLPQQAVAFSVHYRGTAPNGLPVRVSAHFDVPQHMSRKLLVNANAQALLSDLASRQLVANPGSITLDEVTRLGSYGMLSAASGSTLQVGTSRMPAALAGALQPAHTLTAMEKHMEPPFPVEGQECDPWNMPDHIPDGMYCMPTQEKRWMQMPPRFMNAKKGDLILNPSNGSLISAVLQTVTPPQRYSHSGIMTRNRDEITHSTASEDRLIEFIGGDGARPDVLKYLWPGVVTQTVEHAVDGEDMVDPETGKKHSIAGFATIESKLDLGGVAPEIVPAMVVKPDPLKETLEIRQTLHGIADFAAQQAGKSHYRFFCYTNPAIGLTDKAPASAKWAANTFPTVCSSLLWMSIKQSGVPMEGGMLEQGDLAAGAGITPSTPDGLYLYQSDERIAAGEVLYSKIHEMVLESAGWFGNALTDAADDTANQMLNAFASDWCDTDAKDSDAWRHTGDANAVSPANLCFFDAPLYGYCEPLIYRPARWEEVTIYKWKKVAQTGTLHGVVHYEGKPAAGVSVQISQNKFTPTAADGSFTLTGVPVGSVLVTAEKQELHGSASATVAANQTTNLTLDLQPPPHWFRRLTIDGWMATTDYEFAAAAYPHSVGDFYSIAQLGPSSSTHAVKVFDQVADDAMGRLILTLDLLANDVIQVKATLRCYGEGYADGDNYQEGHLAPFTVGPNKTGTWWMFVDGDNYAEAHFTLTNKVDPV</sequence>
<accession>A0A845G4F8</accession>
<feature type="compositionally biased region" description="Basic and acidic residues" evidence="1">
    <location>
        <begin position="121"/>
        <end position="137"/>
    </location>
</feature>
<organism evidence="2 3">
    <name type="scientific">Duganella vulcania</name>
    <dbReference type="NCBI Taxonomy" id="2692166"/>
    <lineage>
        <taxon>Bacteria</taxon>
        <taxon>Pseudomonadati</taxon>
        <taxon>Pseudomonadota</taxon>
        <taxon>Betaproteobacteria</taxon>
        <taxon>Burkholderiales</taxon>
        <taxon>Oxalobacteraceae</taxon>
        <taxon>Telluria group</taxon>
        <taxon>Duganella</taxon>
    </lineage>
</organism>
<dbReference type="Gene3D" id="2.60.40.1120">
    <property type="entry name" value="Carboxypeptidase-like, regulatory domain"/>
    <property type="match status" value="1"/>
</dbReference>
<dbReference type="RefSeq" id="WP_161097033.1">
    <property type="nucleotide sequence ID" value="NZ_WWCW01000034.1"/>
</dbReference>
<name>A0A845G4F8_9BURK</name>
<dbReference type="InterPro" id="IPR013784">
    <property type="entry name" value="Carb-bd-like_fold"/>
</dbReference>
<reference evidence="2 3" key="1">
    <citation type="submission" date="2020-01" db="EMBL/GenBank/DDBJ databases">
        <title>Novel species isolated from a subtropical stream in China.</title>
        <authorList>
            <person name="Lu H."/>
        </authorList>
    </citation>
    <scope>NUCLEOTIDE SEQUENCE [LARGE SCALE GENOMIC DNA]</scope>
    <source>
        <strain evidence="2 3">FT82W</strain>
    </source>
</reference>
<evidence type="ECO:0000313" key="3">
    <source>
        <dbReference type="Proteomes" id="UP000470302"/>
    </source>
</evidence>
<dbReference type="GO" id="GO:0030246">
    <property type="term" value="F:carbohydrate binding"/>
    <property type="evidence" value="ECO:0007669"/>
    <property type="project" value="InterPro"/>
</dbReference>
<feature type="region of interest" description="Disordered" evidence="1">
    <location>
        <begin position="121"/>
        <end position="150"/>
    </location>
</feature>
<protein>
    <submittedName>
        <fullName evidence="2">Carboxypeptidase regulatory-like domain-containing protein</fullName>
    </submittedName>
</protein>
<gene>
    <name evidence="2" type="ORF">GTP91_12240</name>
</gene>
<dbReference type="GO" id="GO:0004180">
    <property type="term" value="F:carboxypeptidase activity"/>
    <property type="evidence" value="ECO:0007669"/>
    <property type="project" value="UniProtKB-KW"/>
</dbReference>
<evidence type="ECO:0000256" key="1">
    <source>
        <dbReference type="SAM" id="MobiDB-lite"/>
    </source>
</evidence>
<comment type="caution">
    <text evidence="2">The sequence shown here is derived from an EMBL/GenBank/DDBJ whole genome shotgun (WGS) entry which is preliminary data.</text>
</comment>
<proteinExistence type="predicted"/>
<dbReference type="Proteomes" id="UP000470302">
    <property type="component" value="Unassembled WGS sequence"/>
</dbReference>
<keyword evidence="2" id="KW-0645">Protease</keyword>